<organism evidence="3 4">
    <name type="scientific">Bimuria novae-zelandiae CBS 107.79</name>
    <dbReference type="NCBI Taxonomy" id="1447943"/>
    <lineage>
        <taxon>Eukaryota</taxon>
        <taxon>Fungi</taxon>
        <taxon>Dikarya</taxon>
        <taxon>Ascomycota</taxon>
        <taxon>Pezizomycotina</taxon>
        <taxon>Dothideomycetes</taxon>
        <taxon>Pleosporomycetidae</taxon>
        <taxon>Pleosporales</taxon>
        <taxon>Massarineae</taxon>
        <taxon>Didymosphaeriaceae</taxon>
        <taxon>Bimuria</taxon>
    </lineage>
</organism>
<evidence type="ECO:0000256" key="2">
    <source>
        <dbReference type="SAM" id="MobiDB-lite"/>
    </source>
</evidence>
<protein>
    <submittedName>
        <fullName evidence="3">Uncharacterized protein</fullName>
    </submittedName>
</protein>
<keyword evidence="1" id="KW-0175">Coiled coil</keyword>
<accession>A0A6A5W1X0</accession>
<evidence type="ECO:0000256" key="1">
    <source>
        <dbReference type="SAM" id="Coils"/>
    </source>
</evidence>
<keyword evidence="4" id="KW-1185">Reference proteome</keyword>
<evidence type="ECO:0000313" key="4">
    <source>
        <dbReference type="Proteomes" id="UP000800036"/>
    </source>
</evidence>
<name>A0A6A5W1X0_9PLEO</name>
<reference evidence="3" key="1">
    <citation type="journal article" date="2020" name="Stud. Mycol.">
        <title>101 Dothideomycetes genomes: a test case for predicting lifestyles and emergence of pathogens.</title>
        <authorList>
            <person name="Haridas S."/>
            <person name="Albert R."/>
            <person name="Binder M."/>
            <person name="Bloem J."/>
            <person name="Labutti K."/>
            <person name="Salamov A."/>
            <person name="Andreopoulos B."/>
            <person name="Baker S."/>
            <person name="Barry K."/>
            <person name="Bills G."/>
            <person name="Bluhm B."/>
            <person name="Cannon C."/>
            <person name="Castanera R."/>
            <person name="Culley D."/>
            <person name="Daum C."/>
            <person name="Ezra D."/>
            <person name="Gonzalez J."/>
            <person name="Henrissat B."/>
            <person name="Kuo A."/>
            <person name="Liang C."/>
            <person name="Lipzen A."/>
            <person name="Lutzoni F."/>
            <person name="Magnuson J."/>
            <person name="Mondo S."/>
            <person name="Nolan M."/>
            <person name="Ohm R."/>
            <person name="Pangilinan J."/>
            <person name="Park H.-J."/>
            <person name="Ramirez L."/>
            <person name="Alfaro M."/>
            <person name="Sun H."/>
            <person name="Tritt A."/>
            <person name="Yoshinaga Y."/>
            <person name="Zwiers L.-H."/>
            <person name="Turgeon B."/>
            <person name="Goodwin S."/>
            <person name="Spatafora J."/>
            <person name="Crous P."/>
            <person name="Grigoriev I."/>
        </authorList>
    </citation>
    <scope>NUCLEOTIDE SEQUENCE</scope>
    <source>
        <strain evidence="3">CBS 107.79</strain>
    </source>
</reference>
<feature type="coiled-coil region" evidence="1">
    <location>
        <begin position="135"/>
        <end position="162"/>
    </location>
</feature>
<evidence type="ECO:0000313" key="3">
    <source>
        <dbReference type="EMBL" id="KAF1979407.1"/>
    </source>
</evidence>
<dbReference type="Proteomes" id="UP000800036">
    <property type="component" value="Unassembled WGS sequence"/>
</dbReference>
<sequence length="224" mass="24920">MTLAQTRLPQDAPLPVHRRSGSHLPLGRSSCYNDTAISLTTNAMAGSLLSGPSVSSPLNGSLDEAVRKAAFRRMLEGYDRSLEDEVEPQDAKIQPDVTHEPSQRPIGHVMVTPDRAEVLQLREEVTRLKSKALAHDEAVSQARKHQEELAVLRARVSSLEAEKSQRQADEKDAHALAQHLARSLDTITQEKTDDRDQIQRLAKKVTGLTDELRWKDEAKAQLQD</sequence>
<dbReference type="AlphaFoldDB" id="A0A6A5W1X0"/>
<gene>
    <name evidence="3" type="ORF">BU23DRAFT_154155</name>
</gene>
<proteinExistence type="predicted"/>
<feature type="region of interest" description="Disordered" evidence="2">
    <location>
        <begin position="83"/>
        <end position="106"/>
    </location>
</feature>
<dbReference type="EMBL" id="ML976658">
    <property type="protein sequence ID" value="KAF1979407.1"/>
    <property type="molecule type" value="Genomic_DNA"/>
</dbReference>
<feature type="region of interest" description="Disordered" evidence="2">
    <location>
        <begin position="1"/>
        <end position="27"/>
    </location>
</feature>